<keyword evidence="2" id="KW-1185">Reference proteome</keyword>
<dbReference type="Proteomes" id="UP001239994">
    <property type="component" value="Unassembled WGS sequence"/>
</dbReference>
<sequence length="233" mass="24995">SPSLVSSLSLEDSSAAPRKINRSQSAMIDPRVIAPSSNEAIYEGTLTLAPSRPFFTGSPHPSEDIMRDSMYARAAGWSCSQHTSNADSHPAPLADICLPDRTSCITHHMSCDTCHTSLHFRSACRILPNVWHVVGASSAAPLYEFVCASKNSFSFSLSVHTMPVQCHCLSGTEMTLEGGASDPHQWAGMTPTLSTDHRGRWSTSGPEGRAQALAAAVAIEMGDEQRREAVALK</sequence>
<evidence type="ECO:0000313" key="2">
    <source>
        <dbReference type="Proteomes" id="UP001239994"/>
    </source>
</evidence>
<organism evidence="1 2">
    <name type="scientific">Electrophorus voltai</name>
    <dbReference type="NCBI Taxonomy" id="2609070"/>
    <lineage>
        <taxon>Eukaryota</taxon>
        <taxon>Metazoa</taxon>
        <taxon>Chordata</taxon>
        <taxon>Craniata</taxon>
        <taxon>Vertebrata</taxon>
        <taxon>Euteleostomi</taxon>
        <taxon>Actinopterygii</taxon>
        <taxon>Neopterygii</taxon>
        <taxon>Teleostei</taxon>
        <taxon>Ostariophysi</taxon>
        <taxon>Gymnotiformes</taxon>
        <taxon>Gymnotoidei</taxon>
        <taxon>Gymnotidae</taxon>
        <taxon>Electrophorus</taxon>
    </lineage>
</organism>
<accession>A0AAD9E4M8</accession>
<comment type="caution">
    <text evidence="1">The sequence shown here is derived from an EMBL/GenBank/DDBJ whole genome shotgun (WGS) entry which is preliminary data.</text>
</comment>
<feature type="non-terminal residue" evidence="1">
    <location>
        <position position="1"/>
    </location>
</feature>
<reference evidence="1" key="1">
    <citation type="submission" date="2023-03" db="EMBL/GenBank/DDBJ databases">
        <title>Electrophorus voltai genome.</title>
        <authorList>
            <person name="Bian C."/>
        </authorList>
    </citation>
    <scope>NUCLEOTIDE SEQUENCE</scope>
    <source>
        <strain evidence="1">CB-2022</strain>
        <tissue evidence="1">Muscle</tissue>
    </source>
</reference>
<dbReference type="AlphaFoldDB" id="A0AAD9E4M8"/>
<name>A0AAD9E4M8_9TELE</name>
<proteinExistence type="predicted"/>
<evidence type="ECO:0000313" key="1">
    <source>
        <dbReference type="EMBL" id="KAK1804274.1"/>
    </source>
</evidence>
<protein>
    <submittedName>
        <fullName evidence="1">Uncharacterized protein</fullName>
    </submittedName>
</protein>
<dbReference type="EMBL" id="JAROKS010000004">
    <property type="protein sequence ID" value="KAK1804274.1"/>
    <property type="molecule type" value="Genomic_DNA"/>
</dbReference>
<gene>
    <name evidence="1" type="ORF">P4O66_020318</name>
</gene>